<dbReference type="PANTHER" id="PTHR10353">
    <property type="entry name" value="GLYCOSYL HYDROLASE"/>
    <property type="match status" value="1"/>
</dbReference>
<protein>
    <submittedName>
        <fullName evidence="5">Beta-glucosidase</fullName>
    </submittedName>
</protein>
<dbReference type="SUPFAM" id="SSF51445">
    <property type="entry name" value="(Trans)glycosidases"/>
    <property type="match status" value="1"/>
</dbReference>
<evidence type="ECO:0000256" key="4">
    <source>
        <dbReference type="SAM" id="SignalP"/>
    </source>
</evidence>
<dbReference type="Pfam" id="PF00232">
    <property type="entry name" value="Glyco_hydro_1"/>
    <property type="match status" value="1"/>
</dbReference>
<name>Q677B3_HYAOR</name>
<dbReference type="EMBL" id="AY389629">
    <property type="protein sequence ID" value="AAT08711.1"/>
    <property type="molecule type" value="mRNA"/>
</dbReference>
<organism evidence="5">
    <name type="scientific">Hyacinthus orientalis</name>
    <name type="common">Common hyacinth</name>
    <dbReference type="NCBI Taxonomy" id="82025"/>
    <lineage>
        <taxon>Eukaryota</taxon>
        <taxon>Viridiplantae</taxon>
        <taxon>Streptophyta</taxon>
        <taxon>Embryophyta</taxon>
        <taxon>Tracheophyta</taxon>
        <taxon>Spermatophyta</taxon>
        <taxon>Magnoliopsida</taxon>
        <taxon>Liliopsida</taxon>
        <taxon>Asparagales</taxon>
        <taxon>Hyacinthaceae</taxon>
        <taxon>Hyacinthoideae</taxon>
        <taxon>Hyacintheae</taxon>
        <taxon>Hyacinthus</taxon>
    </lineage>
</organism>
<feature type="signal peptide" evidence="4">
    <location>
        <begin position="1"/>
        <end position="18"/>
    </location>
</feature>
<dbReference type="Gene3D" id="3.20.20.80">
    <property type="entry name" value="Glycosidases"/>
    <property type="match status" value="1"/>
</dbReference>
<evidence type="ECO:0000313" key="5">
    <source>
        <dbReference type="EMBL" id="AAT08711.1"/>
    </source>
</evidence>
<dbReference type="InterPro" id="IPR033132">
    <property type="entry name" value="GH_1_N_CS"/>
</dbReference>
<accession>Q677B3</accession>
<evidence type="ECO:0000256" key="2">
    <source>
        <dbReference type="ARBA" id="ARBA00022801"/>
    </source>
</evidence>
<dbReference type="PANTHER" id="PTHR10353:SF297">
    <property type="entry name" value="VICIANIN HYDROLASE-LIKE"/>
    <property type="match status" value="1"/>
</dbReference>
<evidence type="ECO:0000256" key="1">
    <source>
        <dbReference type="ARBA" id="ARBA00010838"/>
    </source>
</evidence>
<dbReference type="InterPro" id="IPR017853">
    <property type="entry name" value="GH"/>
</dbReference>
<keyword evidence="4" id="KW-0732">Signal</keyword>
<dbReference type="AlphaFoldDB" id="Q677B3"/>
<keyword evidence="2" id="KW-0378">Hydrolase</keyword>
<dbReference type="GO" id="GO:0008422">
    <property type="term" value="F:beta-glucosidase activity"/>
    <property type="evidence" value="ECO:0007669"/>
    <property type="project" value="TreeGrafter"/>
</dbReference>
<feature type="chain" id="PRO_5004269175" evidence="4">
    <location>
        <begin position="19"/>
        <end position="268"/>
    </location>
</feature>
<feature type="non-terminal residue" evidence="5">
    <location>
        <position position="1"/>
    </location>
</feature>
<feature type="non-terminal residue" evidence="5">
    <location>
        <position position="268"/>
    </location>
</feature>
<reference evidence="5" key="1">
    <citation type="submission" date="2003-08" db="EMBL/GenBank/DDBJ databases">
        <title>Hyacinthus orientalis beta-glucosidase/6-phospho-beta-glucosidase/beta-galactosidase mRNA, expressed during the regeneration of floral buds in vitro.</title>
        <authorList>
            <person name="Fan J.H."/>
            <person name="Ma Y."/>
            <person name="Zhang X.S."/>
        </authorList>
    </citation>
    <scope>NUCLEOTIDE SEQUENCE</scope>
    <source>
        <tissue evidence="5">Floral meristem 5-10 days when regenerated in vitro</tissue>
    </source>
</reference>
<dbReference type="CAZy" id="GH1">
    <property type="family name" value="Glycoside Hydrolase Family 1"/>
</dbReference>
<dbReference type="InterPro" id="IPR001360">
    <property type="entry name" value="Glyco_hydro_1"/>
</dbReference>
<comment type="similarity">
    <text evidence="1 3">Belongs to the glycosyl hydrolase 1 family.</text>
</comment>
<dbReference type="GO" id="GO:0005975">
    <property type="term" value="P:carbohydrate metabolic process"/>
    <property type="evidence" value="ECO:0007669"/>
    <property type="project" value="InterPro"/>
</dbReference>
<sequence length="268" mass="30054">ALRFLAMAIALAASSVLAVDEADVRPTPVKFSKSSFPSGFVFGSASAAYQIEGAAKEGGRGPSIWDYFIDKHPVFFTEKIADRSNADVAIDFYHRYKEDIELMKDTGINAFRLSLSWSRILPNGKISGGINKEGVEFYNNVFNELLSKGIQPYVSIFHWDLPQSLDAEYGGFLSHRIVEDYKAYTDLVFELYGDRVKHWITFNEPFSFCFYGYASGDVCAWALLQISWGVPRGTLAVSLTSLPITCCLLMPLLLSSTETNFRHHKREP</sequence>
<evidence type="ECO:0000256" key="3">
    <source>
        <dbReference type="RuleBase" id="RU003690"/>
    </source>
</evidence>
<proteinExistence type="evidence at transcript level"/>
<dbReference type="PROSITE" id="PS00653">
    <property type="entry name" value="GLYCOSYL_HYDROL_F1_2"/>
    <property type="match status" value="1"/>
</dbReference>